<dbReference type="HOGENOM" id="CLU_001570_14_0_1"/>
<evidence type="ECO:0000256" key="6">
    <source>
        <dbReference type="RuleBase" id="RU000461"/>
    </source>
</evidence>
<gene>
    <name evidence="7" type="ORF">GLAREA_04257</name>
</gene>
<dbReference type="GO" id="GO:0004497">
    <property type="term" value="F:monooxygenase activity"/>
    <property type="evidence" value="ECO:0007669"/>
    <property type="project" value="UniProtKB-KW"/>
</dbReference>
<dbReference type="KEGG" id="glz:GLAREA_04257"/>
<evidence type="ECO:0000256" key="1">
    <source>
        <dbReference type="ARBA" id="ARBA00001971"/>
    </source>
</evidence>
<dbReference type="Proteomes" id="UP000016922">
    <property type="component" value="Unassembled WGS sequence"/>
</dbReference>
<dbReference type="PROSITE" id="PS00086">
    <property type="entry name" value="CYTOCHROME_P450"/>
    <property type="match status" value="1"/>
</dbReference>
<dbReference type="Pfam" id="PF00067">
    <property type="entry name" value="p450"/>
    <property type="match status" value="1"/>
</dbReference>
<dbReference type="PANTHER" id="PTHR24305">
    <property type="entry name" value="CYTOCHROME P450"/>
    <property type="match status" value="1"/>
</dbReference>
<keyword evidence="6" id="KW-0560">Oxidoreductase</keyword>
<dbReference type="STRING" id="1116229.S3D5U5"/>
<dbReference type="GO" id="GO:0005506">
    <property type="term" value="F:iron ion binding"/>
    <property type="evidence" value="ECO:0007669"/>
    <property type="project" value="InterPro"/>
</dbReference>
<dbReference type="InterPro" id="IPR001128">
    <property type="entry name" value="Cyt_P450"/>
</dbReference>
<comment type="cofactor">
    <cofactor evidence="1 5">
        <name>heme</name>
        <dbReference type="ChEBI" id="CHEBI:30413"/>
    </cofactor>
</comment>
<dbReference type="EMBL" id="KE145369">
    <property type="protein sequence ID" value="EPE27466.1"/>
    <property type="molecule type" value="Genomic_DNA"/>
</dbReference>
<evidence type="ECO:0000313" key="8">
    <source>
        <dbReference type="Proteomes" id="UP000016922"/>
    </source>
</evidence>
<dbReference type="InterPro" id="IPR002401">
    <property type="entry name" value="Cyt_P450_E_grp-I"/>
</dbReference>
<dbReference type="GeneID" id="19463312"/>
<dbReference type="OrthoDB" id="3934656at2759"/>
<dbReference type="PRINTS" id="PR00463">
    <property type="entry name" value="EP450I"/>
</dbReference>
<evidence type="ECO:0000256" key="4">
    <source>
        <dbReference type="ARBA" id="ARBA00023004"/>
    </source>
</evidence>
<dbReference type="PRINTS" id="PR00385">
    <property type="entry name" value="P450"/>
</dbReference>
<keyword evidence="8" id="KW-1185">Reference proteome</keyword>
<dbReference type="InterPro" id="IPR050121">
    <property type="entry name" value="Cytochrome_P450_monoxygenase"/>
</dbReference>
<dbReference type="SUPFAM" id="SSF48264">
    <property type="entry name" value="Cytochrome P450"/>
    <property type="match status" value="1"/>
</dbReference>
<comment type="similarity">
    <text evidence="2 6">Belongs to the cytochrome P450 family.</text>
</comment>
<evidence type="ECO:0000313" key="7">
    <source>
        <dbReference type="EMBL" id="EPE27466.1"/>
    </source>
</evidence>
<feature type="binding site" description="axial binding residue" evidence="5">
    <location>
        <position position="385"/>
    </location>
    <ligand>
        <name>heme</name>
        <dbReference type="ChEBI" id="CHEBI:30413"/>
    </ligand>
    <ligandPart>
        <name>Fe</name>
        <dbReference type="ChEBI" id="CHEBI:18248"/>
    </ligandPart>
</feature>
<dbReference type="Gene3D" id="1.10.630.10">
    <property type="entry name" value="Cytochrome P450"/>
    <property type="match status" value="1"/>
</dbReference>
<keyword evidence="6" id="KW-0503">Monooxygenase</keyword>
<keyword evidence="4 5" id="KW-0408">Iron</keyword>
<reference evidence="7 8" key="1">
    <citation type="journal article" date="2013" name="BMC Genomics">
        <title>Genomics-driven discovery of the pneumocandin biosynthetic gene cluster in the fungus Glarea lozoyensis.</title>
        <authorList>
            <person name="Chen L."/>
            <person name="Yue Q."/>
            <person name="Zhang X."/>
            <person name="Xiang M."/>
            <person name="Wang C."/>
            <person name="Li S."/>
            <person name="Che Y."/>
            <person name="Ortiz-Lopez F.J."/>
            <person name="Bills G.F."/>
            <person name="Liu X."/>
            <person name="An Z."/>
        </authorList>
    </citation>
    <scope>NUCLEOTIDE SEQUENCE [LARGE SCALE GENOMIC DNA]</scope>
    <source>
        <strain evidence="8">ATCC 20868 / MF5171</strain>
    </source>
</reference>
<keyword evidence="5 6" id="KW-0349">Heme</keyword>
<dbReference type="GO" id="GO:0016705">
    <property type="term" value="F:oxidoreductase activity, acting on paired donors, with incorporation or reduction of molecular oxygen"/>
    <property type="evidence" value="ECO:0007669"/>
    <property type="project" value="InterPro"/>
</dbReference>
<dbReference type="InterPro" id="IPR017972">
    <property type="entry name" value="Cyt_P450_CS"/>
</dbReference>
<dbReference type="AlphaFoldDB" id="S3D5U5"/>
<name>S3D5U5_GLAL2</name>
<dbReference type="GO" id="GO:0020037">
    <property type="term" value="F:heme binding"/>
    <property type="evidence" value="ECO:0007669"/>
    <property type="project" value="InterPro"/>
</dbReference>
<dbReference type="PANTHER" id="PTHR24305:SF232">
    <property type="entry name" value="P450, PUTATIVE (EUROFUNG)-RELATED"/>
    <property type="match status" value="1"/>
</dbReference>
<protein>
    <submittedName>
        <fullName evidence="7">Cytochrome P450</fullName>
    </submittedName>
</protein>
<evidence type="ECO:0000256" key="5">
    <source>
        <dbReference type="PIRSR" id="PIRSR602401-1"/>
    </source>
</evidence>
<keyword evidence="3 5" id="KW-0479">Metal-binding</keyword>
<organism evidence="7 8">
    <name type="scientific">Glarea lozoyensis (strain ATCC 20868 / MF5171)</name>
    <dbReference type="NCBI Taxonomy" id="1116229"/>
    <lineage>
        <taxon>Eukaryota</taxon>
        <taxon>Fungi</taxon>
        <taxon>Dikarya</taxon>
        <taxon>Ascomycota</taxon>
        <taxon>Pezizomycotina</taxon>
        <taxon>Leotiomycetes</taxon>
        <taxon>Helotiales</taxon>
        <taxon>Helotiaceae</taxon>
        <taxon>Glarea</taxon>
    </lineage>
</organism>
<dbReference type="RefSeq" id="XP_008084825.1">
    <property type="nucleotide sequence ID" value="XM_008086634.1"/>
</dbReference>
<evidence type="ECO:0000256" key="3">
    <source>
        <dbReference type="ARBA" id="ARBA00022723"/>
    </source>
</evidence>
<proteinExistence type="inferred from homology"/>
<sequence>MRVGPTTLSLADPSYIQKIYGAGHGFDKSAFYHPFQAKVQNQIGYNLFTSRDPQFHASIKRPVADAYGAKSMIEYEPFVDSCIVKFVRRLTEEFATKQRLPCDLGSWFQYFAFDAIAEMTMGQSFEFLDKGLDVNNMIHLLDARLDLIAPRSQMPWIDWIFEKNPIVSLFKQKSSSFFIFASRLVQERAQQLKILKKEGKSSGARLFIDRFLEAQQKHPDVVDNRAVGIYTTSNIVAGSDTIAIVLRTIMYMVLRNPDVLRKLLEELDGAQLSVPVTWEESQKLPYTSAVINEALRIHPPVGFGLERVVPEGGLLLDDGANIPQGVQVSMNAWVLHQNPIFGADTTSFKPERWLRDESETESDYQDRVAAMKKAWLPFGHGSRACMGKHISYLEMYKLVPTMFLELEFELCGGVEKKWKTRNSWFVRQWDMDCYIKKR</sequence>
<evidence type="ECO:0000256" key="2">
    <source>
        <dbReference type="ARBA" id="ARBA00010617"/>
    </source>
</evidence>
<dbReference type="CDD" id="cd11060">
    <property type="entry name" value="CYP57A1-like"/>
    <property type="match status" value="1"/>
</dbReference>
<dbReference type="eggNOG" id="KOG0158">
    <property type="taxonomic scope" value="Eukaryota"/>
</dbReference>
<accession>S3D5U5</accession>
<dbReference type="OMA" id="LRTIMYM"/>
<dbReference type="InterPro" id="IPR036396">
    <property type="entry name" value="Cyt_P450_sf"/>
</dbReference>